<dbReference type="PROSITE" id="PS00606">
    <property type="entry name" value="KS3_1"/>
    <property type="match status" value="1"/>
</dbReference>
<evidence type="ECO:0000256" key="4">
    <source>
        <dbReference type="ARBA" id="ARBA00022553"/>
    </source>
</evidence>
<evidence type="ECO:0000256" key="1">
    <source>
        <dbReference type="ARBA" id="ARBA00007485"/>
    </source>
</evidence>
<evidence type="ECO:0000256" key="5">
    <source>
        <dbReference type="ARBA" id="ARBA00022679"/>
    </source>
</evidence>
<evidence type="ECO:0000256" key="8">
    <source>
        <dbReference type="PIRSR" id="PIRSR000454-4"/>
    </source>
</evidence>
<dbReference type="InterPro" id="IPR047224">
    <property type="entry name" value="FAS_alpha_su_C"/>
</dbReference>
<dbReference type="RefSeq" id="XP_062786548.1">
    <property type="nucleotide sequence ID" value="XM_062930497.1"/>
</dbReference>
<dbReference type="EMBL" id="CP137314">
    <property type="protein sequence ID" value="WQF89327.1"/>
    <property type="molecule type" value="Genomic_DNA"/>
</dbReference>
<evidence type="ECO:0000259" key="10">
    <source>
        <dbReference type="PROSITE" id="PS50075"/>
    </source>
</evidence>
<dbReference type="GO" id="GO:0004312">
    <property type="term" value="F:fatty acid synthase activity"/>
    <property type="evidence" value="ECO:0007669"/>
    <property type="project" value="InterPro"/>
</dbReference>
<dbReference type="Proteomes" id="UP001322277">
    <property type="component" value="Chromosome 10"/>
</dbReference>
<feature type="region of interest" description="Disordered" evidence="9">
    <location>
        <begin position="1365"/>
        <end position="1385"/>
    </location>
</feature>
<dbReference type="Pfam" id="PF18325">
    <property type="entry name" value="Fas_alpha_ACP"/>
    <property type="match status" value="1"/>
</dbReference>
<feature type="compositionally biased region" description="Low complexity" evidence="9">
    <location>
        <begin position="566"/>
        <end position="588"/>
    </location>
</feature>
<reference evidence="13" key="1">
    <citation type="journal article" date="2023" name="bioRxiv">
        <title>Complete genome of the Medicago anthracnose fungus, Colletotrichum destructivum, reveals a mini-chromosome-like region within a core chromosome.</title>
        <authorList>
            <person name="Lapalu N."/>
            <person name="Simon A."/>
            <person name="Lu A."/>
            <person name="Plaumann P.-L."/>
            <person name="Amselem J."/>
            <person name="Pigne S."/>
            <person name="Auger A."/>
            <person name="Koch C."/>
            <person name="Dallery J.-F."/>
            <person name="O'Connell R.J."/>
        </authorList>
    </citation>
    <scope>NUCLEOTIDE SEQUENCE [LARGE SCALE GENOMIC DNA]</scope>
    <source>
        <strain evidence="13">CBS 520.97</strain>
    </source>
</reference>
<dbReference type="Gene3D" id="3.30.70.2490">
    <property type="match status" value="1"/>
</dbReference>
<dbReference type="InterPro" id="IPR014030">
    <property type="entry name" value="Ketoacyl_synth_N"/>
</dbReference>
<dbReference type="GO" id="GO:0042759">
    <property type="term" value="P:long-chain fatty acid biosynthetic process"/>
    <property type="evidence" value="ECO:0007669"/>
    <property type="project" value="UniProtKB-UniRule"/>
</dbReference>
<dbReference type="Gene3D" id="3.90.25.70">
    <property type="match status" value="1"/>
</dbReference>
<comment type="similarity">
    <text evidence="1 6">Belongs to the thiolase-like superfamily. Fungal fatty acid synthetase subunit alpha family.</text>
</comment>
<dbReference type="InterPro" id="IPR040899">
    <property type="entry name" value="Fas_alpha_ACP"/>
</dbReference>
<gene>
    <name evidence="12" type="ORF">CDEST_14341</name>
</gene>
<dbReference type="GO" id="GO:0008897">
    <property type="term" value="F:holo-[acyl-carrier-protein] synthase activity"/>
    <property type="evidence" value="ECO:0007669"/>
    <property type="project" value="InterPro"/>
</dbReference>
<keyword evidence="4" id="KW-0597">Phosphoprotein</keyword>
<organism evidence="12 13">
    <name type="scientific">Colletotrichum destructivum</name>
    <dbReference type="NCBI Taxonomy" id="34406"/>
    <lineage>
        <taxon>Eukaryota</taxon>
        <taxon>Fungi</taxon>
        <taxon>Dikarya</taxon>
        <taxon>Ascomycota</taxon>
        <taxon>Pezizomycotina</taxon>
        <taxon>Sordariomycetes</taxon>
        <taxon>Hypocreomycetidae</taxon>
        <taxon>Glomerellales</taxon>
        <taxon>Glomerellaceae</taxon>
        <taxon>Colletotrichum</taxon>
        <taxon>Colletotrichum destructivum species complex</taxon>
    </lineage>
</organism>
<feature type="compositionally biased region" description="Polar residues" evidence="9">
    <location>
        <begin position="627"/>
        <end position="640"/>
    </location>
</feature>
<feature type="active site" description="For beta-ketoacyl synthase activity" evidence="7">
    <location>
        <position position="1316"/>
    </location>
</feature>
<feature type="domain" description="Carrier" evidence="10">
    <location>
        <begin position="165"/>
        <end position="240"/>
    </location>
</feature>
<dbReference type="CDD" id="cd08950">
    <property type="entry name" value="KR_fFAS_SDR_c_like"/>
    <property type="match status" value="1"/>
</dbReference>
<dbReference type="SUPFAM" id="SSF52151">
    <property type="entry name" value="FabD/lysophospholipase-like"/>
    <property type="match status" value="1"/>
</dbReference>
<evidence type="ECO:0000256" key="3">
    <source>
        <dbReference type="ARBA" id="ARBA00022450"/>
    </source>
</evidence>
<dbReference type="InterPro" id="IPR020841">
    <property type="entry name" value="PKS_Beta-ketoAc_synthase_dom"/>
</dbReference>
<dbReference type="InterPro" id="IPR036291">
    <property type="entry name" value="NAD(P)-bd_dom_sf"/>
</dbReference>
<dbReference type="GO" id="GO:0005835">
    <property type="term" value="C:fatty acid synthase complex"/>
    <property type="evidence" value="ECO:0007669"/>
    <property type="project" value="InterPro"/>
</dbReference>
<dbReference type="InterPro" id="IPR016039">
    <property type="entry name" value="Thiolase-like"/>
</dbReference>
<keyword evidence="5 6" id="KW-0808">Transferase</keyword>
<evidence type="ECO:0000259" key="11">
    <source>
        <dbReference type="PROSITE" id="PS52004"/>
    </source>
</evidence>
<keyword evidence="13" id="KW-1185">Reference proteome</keyword>
<dbReference type="InterPro" id="IPR018201">
    <property type="entry name" value="Ketoacyl_synth_AS"/>
</dbReference>
<dbReference type="EC" id="2.3.1.41" evidence="2"/>
<dbReference type="PANTHER" id="PTHR10982">
    <property type="entry name" value="MALONYL COA-ACYL CARRIER PROTEIN TRANSACYLASE"/>
    <property type="match status" value="1"/>
</dbReference>
<dbReference type="CDD" id="cd00828">
    <property type="entry name" value="elong_cond_enzymes"/>
    <property type="match status" value="1"/>
</dbReference>
<name>A0AAX4J1R3_9PEZI</name>
<dbReference type="SUPFAM" id="SSF53901">
    <property type="entry name" value="Thiolase-like"/>
    <property type="match status" value="2"/>
</dbReference>
<feature type="region of interest" description="Disordered" evidence="9">
    <location>
        <begin position="620"/>
        <end position="640"/>
    </location>
</feature>
<evidence type="ECO:0000256" key="6">
    <source>
        <dbReference type="PIRNR" id="PIRNR000454"/>
    </source>
</evidence>
<dbReference type="InterPro" id="IPR016035">
    <property type="entry name" value="Acyl_Trfase/lysoPLipase"/>
</dbReference>
<dbReference type="PANTHER" id="PTHR10982:SF21">
    <property type="entry name" value="FATTY ACID SYNTHASE SUBUNIT BETA"/>
    <property type="match status" value="1"/>
</dbReference>
<dbReference type="InterPro" id="IPR009081">
    <property type="entry name" value="PP-bd_ACP"/>
</dbReference>
<feature type="compositionally biased region" description="Polar residues" evidence="9">
    <location>
        <begin position="598"/>
        <end position="608"/>
    </location>
</feature>
<feature type="modified residue" description="O-(pantetheine 4'-phosphoryl)serine" evidence="8">
    <location>
        <position position="200"/>
    </location>
</feature>
<evidence type="ECO:0000256" key="7">
    <source>
        <dbReference type="PIRSR" id="PIRSR000454-1"/>
    </source>
</evidence>
<feature type="region of interest" description="Disordered" evidence="9">
    <location>
        <begin position="1487"/>
        <end position="1522"/>
    </location>
</feature>
<dbReference type="Gene3D" id="3.40.50.720">
    <property type="entry name" value="NAD(P)-binding Rossmann-like Domain"/>
    <property type="match status" value="1"/>
</dbReference>
<dbReference type="InterPro" id="IPR041550">
    <property type="entry name" value="FASI_helical"/>
</dbReference>
<dbReference type="GO" id="GO:0004316">
    <property type="term" value="F:3-oxoacyl-[acyl-carrier-protein] reductase (NADPH) activity"/>
    <property type="evidence" value="ECO:0007669"/>
    <property type="project" value="InterPro"/>
</dbReference>
<dbReference type="InterPro" id="IPR026025">
    <property type="entry name" value="FAS_alpha_yeast"/>
</dbReference>
<evidence type="ECO:0000256" key="9">
    <source>
        <dbReference type="SAM" id="MobiDB-lite"/>
    </source>
</evidence>
<sequence>MDVTVKNYTQAETQLAQILLTELLAHQFCFPVQWIDTQDAILRDFLTERLVEIGPAEILINMAKKSIKAGGFGATDIAAGLRRELLSYAKNTDSIYFRNQDAEAEDDAGPDAKTQVTNSTLTTAAVTPNVSVVSEAAPPSTPPKPVEVIAQEVQQQPVSIPDTPTTSLDILTALVAVALKKPSSEIATDQSIKGLCGGRSTLQNEIIGDLVKEFGSLPDQPEDMPISSLSGLLTDLGQGNKLGPGMLGLVSKLASTKMPAGTSTATFRQYLENRWGFQTGLQDRVLVRAIFHQPSARLATEKDVHGFLDDMAKGILQDLGVASSALSPEGAQQEKRVAAVAVSSGELDAIRGEQRSRDRALLQAYAKQQSVDLDSGSIERQKVREIIDSLQGKLDDWSAEHGSFYEQGIAPAFDAKKARRYDSYWNWAVQDLLELFSQAMLSPSLTPQQQERLDTGMNEALARLPTRATPQLIDVVHYLIRTLIKAPDAPNIALVKEWLQDLRGRCASASEKKPEPFRHTVISTVPILEMDAEGNTTVSLVPRLTRSTGTSTTAATPPNQEQDPPAGCAAGSSGSNSTLSESSRSESSAPEDVFSGAPTGTQSAVRSPFSSVYREPFVVPAAGEQPSDGSYSDTSGLRWTPELQTKGRNGWYRNDDLTNGYLQWFQRASSEGISLRGKCILLTGAGKGSIGAEIVSLTLAAGARLLVTTSSYSKSTVDFYQDLYRRHGASESELVVVPFNGASHQDTLRLVDYIYDDESRGGLGWDLDHIIPFAALGEPGRAIDGIDDRSEVAHRVMLTNLVRLLGAVKGSKARRRIETHPTHVLLPLSPNHGIFGADGLYAESKMGLEALVNKWWSQGWRDYLTVCGVVIGWTRGTELMGTNDVLATGIERELGIRTFSAHEMAWHIVGLLDAGVAAFCDLEPLMADLSGELSRFTNLKPALDQIQEDINTASEIKKLVFKERTLEREGTDADADADVHAAVDAATSKPKVYRKARIHVEAASLPEYEAIRSLPAELQGMVDLEQVAVIVGYGETGPYGSTRTRWEAECSGTFSIDGCLELAWIMGLVNYHNGPLRGKHYCGWIETETKEPISDVHVKAKYETFILDHTGIRVVERQEHDLASPDHEQTLHEVAVNEALEPIEVSPETADDLKREHGDKVFVDASAGGDGGQVFVTFRPGTILYIPKAARFRHGVGAQMPTGWDPRVYGIPDDIIHQVDPVTLYALVSTVEAFLSAGITDPYELYNHIHVSELGNAVGASLGGLKSLHEMFKRRYLDRQVQKDILAETFVNTTAAWLNMLLCGSSGPIRTPVGACATSLESLDTGYDLILGGKAKAVLVGGTDSLERDIAQEFANMQATIDADRDAAAGRTPAEASRPTTSTRNGFVEGEGCGIQLMTTARLAVDMGLPIRAIIALTHTASDKIGRSVPAPGKGILTIAAEERGKFPSPLLDLTYRRRQLDRRLNQIQERRALDLEWLETRLAASQSSVSGNGATSGGGRGQLGSPSLGGEDEESTSTPTEAEIAEHYRKQIEEDAQRSVKEAKGRYGNNFWRRETSISPLRGALAVWGLTIDDLNVASLHGTSTKKNDTNETAVIQSQLEWLGRTKGNVLPCVLQKSLLGHGKGAAGAFALNGCIQMLATGVIPGNRNADNIDAELRDRDLLFFPSRTYKNAAELKAFSVTSFGFGQKGAQVVGVNPRYLFATLSEQEYETYRTRVRGRERGATKALQEGIYGGTLVKVKDASVYEDKDLERSLLSR</sequence>
<dbReference type="SUPFAM" id="SSF51735">
    <property type="entry name" value="NAD(P)-binding Rossmann-fold domains"/>
    <property type="match status" value="1"/>
</dbReference>
<evidence type="ECO:0000256" key="2">
    <source>
        <dbReference type="ARBA" id="ARBA00013191"/>
    </source>
</evidence>
<feature type="compositionally biased region" description="Low complexity" evidence="9">
    <location>
        <begin position="545"/>
        <end position="556"/>
    </location>
</feature>
<dbReference type="Gene3D" id="6.10.140.1410">
    <property type="match status" value="1"/>
</dbReference>
<dbReference type="KEGG" id="cdet:87950841"/>
<feature type="domain" description="Ketosynthase family 3 (KS3)" evidence="11">
    <location>
        <begin position="1128"/>
        <end position="1698"/>
    </location>
</feature>
<feature type="region of interest" description="Disordered" evidence="9">
    <location>
        <begin position="538"/>
        <end position="608"/>
    </location>
</feature>
<dbReference type="Gene3D" id="6.10.250.1930">
    <property type="match status" value="1"/>
</dbReference>
<dbReference type="Pfam" id="PF00109">
    <property type="entry name" value="ketoacyl-synt"/>
    <property type="match status" value="1"/>
</dbReference>
<dbReference type="GeneID" id="87950841"/>
<dbReference type="InterPro" id="IPR050830">
    <property type="entry name" value="Fungal_FAS"/>
</dbReference>
<dbReference type="PIRSF" id="PIRSF000454">
    <property type="entry name" value="FAS_yeast_alpha"/>
    <property type="match status" value="1"/>
</dbReference>
<proteinExistence type="inferred from homology"/>
<dbReference type="InterPro" id="IPR014031">
    <property type="entry name" value="Ketoacyl_synth_C"/>
</dbReference>
<dbReference type="FunFam" id="3.90.25.70:FF:000001">
    <property type="entry name" value="Fatty acid synthase subunit alpha"/>
    <property type="match status" value="1"/>
</dbReference>
<dbReference type="Gene3D" id="3.40.47.10">
    <property type="match status" value="2"/>
</dbReference>
<dbReference type="Pfam" id="PF18314">
    <property type="entry name" value="FAS_I_H"/>
    <property type="match status" value="1"/>
</dbReference>
<evidence type="ECO:0000313" key="13">
    <source>
        <dbReference type="Proteomes" id="UP001322277"/>
    </source>
</evidence>
<protein>
    <recommendedName>
        <fullName evidence="2">beta-ketoacyl-[acyl-carrier-protein] synthase I</fullName>
        <ecNumber evidence="2">2.3.1.41</ecNumber>
    </recommendedName>
</protein>
<dbReference type="GO" id="GO:0044550">
    <property type="term" value="P:secondary metabolite biosynthetic process"/>
    <property type="evidence" value="ECO:0007669"/>
    <property type="project" value="UniProtKB-ARBA"/>
</dbReference>
<dbReference type="Pfam" id="PF02801">
    <property type="entry name" value="Ketoacyl-synt_C"/>
    <property type="match status" value="1"/>
</dbReference>
<dbReference type="PROSITE" id="PS52004">
    <property type="entry name" value="KS3_2"/>
    <property type="match status" value="1"/>
</dbReference>
<dbReference type="GO" id="GO:0004315">
    <property type="term" value="F:3-oxoacyl-[acyl-carrier-protein] synthase activity"/>
    <property type="evidence" value="ECO:0007669"/>
    <property type="project" value="UniProtKB-EC"/>
</dbReference>
<keyword evidence="3 6" id="KW-0596">Phosphopantetheine</keyword>
<dbReference type="PROSITE" id="PS50075">
    <property type="entry name" value="CARRIER"/>
    <property type="match status" value="1"/>
</dbReference>
<evidence type="ECO:0000313" key="12">
    <source>
        <dbReference type="EMBL" id="WQF89327.1"/>
    </source>
</evidence>
<accession>A0AAX4J1R3</accession>